<evidence type="ECO:0000313" key="4">
    <source>
        <dbReference type="Proteomes" id="UP000033423"/>
    </source>
</evidence>
<dbReference type="InterPro" id="IPR028994">
    <property type="entry name" value="Integrin_alpha_N"/>
</dbReference>
<dbReference type="Proteomes" id="UP000033423">
    <property type="component" value="Unassembled WGS sequence"/>
</dbReference>
<dbReference type="SUPFAM" id="SSF69318">
    <property type="entry name" value="Integrin alpha N-terminal domain"/>
    <property type="match status" value="1"/>
</dbReference>
<name>A0A0F3GP05_9BACT</name>
<dbReference type="InterPro" id="IPR044060">
    <property type="entry name" value="Bacterial_rp_domain"/>
</dbReference>
<evidence type="ECO:0000313" key="3">
    <source>
        <dbReference type="EMBL" id="KJU83670.1"/>
    </source>
</evidence>
<feature type="domain" description="Bacterial repeat" evidence="2">
    <location>
        <begin position="294"/>
        <end position="357"/>
    </location>
</feature>
<evidence type="ECO:0000259" key="2">
    <source>
        <dbReference type="Pfam" id="PF18998"/>
    </source>
</evidence>
<organism evidence="3 4">
    <name type="scientific">Candidatus Magnetobacterium bavaricum</name>
    <dbReference type="NCBI Taxonomy" id="29290"/>
    <lineage>
        <taxon>Bacteria</taxon>
        <taxon>Pseudomonadati</taxon>
        <taxon>Nitrospirota</taxon>
        <taxon>Thermodesulfovibrionia</taxon>
        <taxon>Thermodesulfovibrionales</taxon>
        <taxon>Candidatus Magnetobacteriaceae</taxon>
        <taxon>Candidatus Magnetobacterium</taxon>
    </lineage>
</organism>
<protein>
    <submittedName>
        <fullName evidence="3">Cell wall/surface repeat-containing protein</fullName>
    </submittedName>
</protein>
<dbReference type="Pfam" id="PF13517">
    <property type="entry name" value="FG-GAP_3"/>
    <property type="match status" value="2"/>
</dbReference>
<feature type="domain" description="Bacterial repeat" evidence="2">
    <location>
        <begin position="375"/>
        <end position="440"/>
    </location>
</feature>
<feature type="domain" description="Bacterial repeat" evidence="2">
    <location>
        <begin position="198"/>
        <end position="275"/>
    </location>
</feature>
<feature type="domain" description="Bacterial repeat" evidence="2">
    <location>
        <begin position="60"/>
        <end position="109"/>
    </location>
</feature>
<dbReference type="Gene3D" id="2.130.10.130">
    <property type="entry name" value="Integrin alpha, N-terminal"/>
    <property type="match status" value="1"/>
</dbReference>
<dbReference type="EMBL" id="LACI01001787">
    <property type="protein sequence ID" value="KJU83670.1"/>
    <property type="molecule type" value="Genomic_DNA"/>
</dbReference>
<dbReference type="Gene3D" id="2.40.128.340">
    <property type="match status" value="1"/>
</dbReference>
<evidence type="ECO:0000256" key="1">
    <source>
        <dbReference type="ARBA" id="ARBA00022729"/>
    </source>
</evidence>
<dbReference type="PATRIC" id="fig|29290.4.peg.5474"/>
<keyword evidence="1" id="KW-0732">Signal</keyword>
<comment type="caution">
    <text evidence="3">The sequence shown here is derived from an EMBL/GenBank/DDBJ whole genome shotgun (WGS) entry which is preliminary data.</text>
</comment>
<keyword evidence="4" id="KW-1185">Reference proteome</keyword>
<sequence length="747" mass="76797">MTESKEVTATFTSNNPVKLTLFKAGSGSALGKLTAVRAASGTVTESSVTISWSGNIGSVLLDPNDTVKITASANSGAAFTGWTGDCSGSSATCTLTMSAIKNVTATFKSTVSQTLTVTKTGAGSGTVSVSTGSIAWSGNTGTAFYAADSDVTLTATVNAGSTFAGWGGDCAGTATTCTLTMSAAKNVTVSFVLKDALTLNKAGTGSGTVTSSPAGINCGSTCSYEFLKDASVTLTAAADQGSNFVSWSGDCTGTTTTCTLTMSGGKIVTATFSKQRTLAVTKDGTAAGLGTVAISAGTLTWNGNTGSAIYSEGQSVTLTATVPAGSTFTGWSGDCTGTALTCTLSVYTDKSVRATFVSGYQMTVNKSGSGKGTVTVSTGTLTWIGNTGTAVYNSGVPVTLTAIPEDGSTFDGWLGDCAGKDSTCSVPMLAARNITAMFTSTTAGNKLPNRDFNGDGKSDLLWRNAVTGDVYVWLMIATAIAGGDFVARGVPEDWSAKATGDFDGDGKSDILWQNTTTGDVAVWLMDGTKIKTGAYVSIGMPGEWTLTAIGDFDGNGKTDIMWRNTTSGDIYVWLMNGSKIAGGGYIANGMPSQWEVKAVADLNGDGKSDVLWQNSSTGDVAAWLINGLSMSTANNIVLGISNNWQIKAVEDFNGDGKADLAWQDVSSGDIVIWLMNGLEITDRGYAARGIQGNWQLKTTGDYRGNGKTDMLWQNSSNGDVYMWFMDGLNVTGGGYAATGLSNNWQLK</sequence>
<dbReference type="Pfam" id="PF18998">
    <property type="entry name" value="Flg_new_2"/>
    <property type="match status" value="5"/>
</dbReference>
<feature type="domain" description="Bacterial repeat" evidence="2">
    <location>
        <begin position="116"/>
        <end position="192"/>
    </location>
</feature>
<accession>A0A0F3GP05</accession>
<dbReference type="InterPro" id="IPR013517">
    <property type="entry name" value="FG-GAP"/>
</dbReference>
<dbReference type="AlphaFoldDB" id="A0A0F3GP05"/>
<dbReference type="PANTHER" id="PTHR46580:SF2">
    <property type="entry name" value="MAM DOMAIN-CONTAINING PROTEIN"/>
    <property type="match status" value="1"/>
</dbReference>
<gene>
    <name evidence="3" type="ORF">MBAV_004136</name>
</gene>
<reference evidence="3 4" key="1">
    <citation type="submission" date="2015-02" db="EMBL/GenBank/DDBJ databases">
        <title>Single-cell genomics of uncultivated deep-branching MTB reveals a conserved set of magnetosome genes.</title>
        <authorList>
            <person name="Kolinko S."/>
            <person name="Richter M."/>
            <person name="Glockner F.O."/>
            <person name="Brachmann A."/>
            <person name="Schuler D."/>
        </authorList>
    </citation>
    <scope>NUCLEOTIDE SEQUENCE [LARGE SCALE GENOMIC DNA]</scope>
    <source>
        <strain evidence="3">TM-1</strain>
    </source>
</reference>
<dbReference type="PANTHER" id="PTHR46580">
    <property type="entry name" value="SENSOR KINASE-RELATED"/>
    <property type="match status" value="1"/>
</dbReference>
<proteinExistence type="predicted"/>